<accession>A0A2Z5UXF5</accession>
<dbReference type="EMBL" id="AP018005">
    <property type="protein sequence ID" value="BBB15763.1"/>
    <property type="molecule type" value="Genomic_DNA"/>
</dbReference>
<organism evidence="1 2">
    <name type="scientific">Candidatus Rickettsiella viridis</name>
    <dbReference type="NCBI Taxonomy" id="676208"/>
    <lineage>
        <taxon>Bacteria</taxon>
        <taxon>Pseudomonadati</taxon>
        <taxon>Pseudomonadota</taxon>
        <taxon>Gammaproteobacteria</taxon>
        <taxon>Legionellales</taxon>
        <taxon>Coxiellaceae</taxon>
        <taxon>Rickettsiella</taxon>
    </lineage>
</organism>
<dbReference type="SUPFAM" id="SSF141571">
    <property type="entry name" value="Pentapeptide repeat-like"/>
    <property type="match status" value="1"/>
</dbReference>
<reference evidence="1 2" key="1">
    <citation type="submission" date="2017-03" db="EMBL/GenBank/DDBJ databases">
        <title>The genome sequence of Candidatus Rickettsiella viridis.</title>
        <authorList>
            <person name="Nikoh N."/>
            <person name="Tsuchida T."/>
            <person name="Yamaguchi K."/>
            <person name="Maeda T."/>
            <person name="Shigenobu S."/>
            <person name="Fukatsu T."/>
        </authorList>
    </citation>
    <scope>NUCLEOTIDE SEQUENCE [LARGE SCALE GENOMIC DNA]</scope>
    <source>
        <strain evidence="1 2">Ap-RA04</strain>
    </source>
</reference>
<dbReference type="AlphaFoldDB" id="A0A2Z5UXF5"/>
<proteinExistence type="predicted"/>
<keyword evidence="1" id="KW-0418">Kinase</keyword>
<dbReference type="RefSeq" id="WP_126323299.1">
    <property type="nucleotide sequence ID" value="NZ_AP018005.1"/>
</dbReference>
<evidence type="ECO:0000313" key="2">
    <source>
        <dbReference type="Proteomes" id="UP000282483"/>
    </source>
</evidence>
<gene>
    <name evidence="1" type="ORF">RVIR1_13160</name>
</gene>
<protein>
    <submittedName>
        <fullName evidence="1">Signal transduction histidine kinase LytS</fullName>
    </submittedName>
</protein>
<keyword evidence="2" id="KW-1185">Reference proteome</keyword>
<dbReference type="Proteomes" id="UP000282483">
    <property type="component" value="Chromosome"/>
</dbReference>
<dbReference type="OrthoDB" id="7872756at2"/>
<dbReference type="Gene3D" id="2.160.20.80">
    <property type="entry name" value="E3 ubiquitin-protein ligase SopA"/>
    <property type="match status" value="1"/>
</dbReference>
<sequence>MAANSPLGIWPSYQVLLCQLIEYSPVEIEIHANRYLLTQARLEGLPIDVISDPGIRLFKTMDLYKKTLIVNDYMHALYEKLTPFELTYFFSTQFHQTFLNIIETSSSFIQQKERILNQLNLLGSDKGFQLEEIFSFNDGTLRSAEALLITVSERLLQRSWLVVEASRKIKNDGNEYRMFSGCILLSWISIEQQRIRLVSFLGQKNALLALEIFLKNNFAKPKLDYFISYLTDLNQLLAVMHPTNKQVIWQWVDQTRIIDFVKKLKDARPLVSLLGHLPEAMQLDFIKAVGDKTIRSLVQESLMTAFKSVEKYTLIAKDLTSLTGLVNIHEISGMTSDFFRTLLAKQFYFFKKIEFPKIYPVIYLHHLDFSGADLREATFSASILDCQFDEARLDNVAFFNKLEKVSFLHTDLRKVLFYSPSFSEVDVRGAVFSSSSFQAVKEKNWIKFFRIVT</sequence>
<dbReference type="KEGG" id="rvi:RVIR1_13160"/>
<keyword evidence="1" id="KW-0808">Transferase</keyword>
<name>A0A2Z5UXF5_9COXI</name>
<evidence type="ECO:0000313" key="1">
    <source>
        <dbReference type="EMBL" id="BBB15763.1"/>
    </source>
</evidence>
<dbReference type="GO" id="GO:0016301">
    <property type="term" value="F:kinase activity"/>
    <property type="evidence" value="ECO:0007669"/>
    <property type="project" value="UniProtKB-KW"/>
</dbReference>